<evidence type="ECO:0000256" key="6">
    <source>
        <dbReference type="ARBA" id="ARBA00023136"/>
    </source>
</evidence>
<keyword evidence="10" id="KW-1185">Reference proteome</keyword>
<keyword evidence="4 8" id="KW-0812">Transmembrane</keyword>
<dbReference type="GO" id="GO:0005886">
    <property type="term" value="C:plasma membrane"/>
    <property type="evidence" value="ECO:0007669"/>
    <property type="project" value="UniProtKB-SubCell"/>
</dbReference>
<dbReference type="EMBL" id="QOKW01000022">
    <property type="protein sequence ID" value="KAA0677653.1"/>
    <property type="molecule type" value="Genomic_DNA"/>
</dbReference>
<dbReference type="Proteomes" id="UP000480854">
    <property type="component" value="Unassembled WGS sequence"/>
</dbReference>
<dbReference type="PANTHER" id="PTHR37937:SF1">
    <property type="entry name" value="CONJUGATIVE TRANSFER: DNA TRANSPORT"/>
    <property type="match status" value="1"/>
</dbReference>
<organism evidence="9 10">
    <name type="scientific">Roseomonas genomospecies 6</name>
    <dbReference type="NCBI Taxonomy" id="214106"/>
    <lineage>
        <taxon>Bacteria</taxon>
        <taxon>Pseudomonadati</taxon>
        <taxon>Pseudomonadota</taxon>
        <taxon>Alphaproteobacteria</taxon>
        <taxon>Acetobacterales</taxon>
        <taxon>Roseomonadaceae</taxon>
        <taxon>Roseomonas</taxon>
    </lineage>
</organism>
<keyword evidence="6 8" id="KW-0472">Membrane</keyword>
<dbReference type="InterPro" id="IPR051539">
    <property type="entry name" value="T4SS-coupling_protein"/>
</dbReference>
<dbReference type="Gene3D" id="3.40.50.300">
    <property type="entry name" value="P-loop containing nucleotide triphosphate hydrolases"/>
    <property type="match status" value="1"/>
</dbReference>
<dbReference type="AlphaFoldDB" id="A0A9W7KQP1"/>
<dbReference type="Pfam" id="PF02534">
    <property type="entry name" value="T4SS-DNA_transf"/>
    <property type="match status" value="1"/>
</dbReference>
<evidence type="ECO:0000313" key="10">
    <source>
        <dbReference type="Proteomes" id="UP000480854"/>
    </source>
</evidence>
<sequence length="853" mass="93818">MRHSGLFAILLHYGLPLLAFFMLPGLMKEYIAPPLWMDAITWWGLIDLCNPFFFWCISIFLVQARLMQRWMLQVLCLAQAWYLYSTLDDISTMGGYSTIALLIGWHPGSWVFAVGTIFLVIMVAVTAGLNIFGHRLWVDLGMRLRAKWQGQQVNVVRAKNDDTHGSADWATFEEVLEPGPIVDPNGPFVVGVAAATEEEVPTGKLIRVNPVGNGAITLMAGAGGGKTSGVVVPNCLLWPYSLFCYDPKGEIRAQVAKHRSERLGQKVFWLDPKAGENTHGFDVLSWLDPSREDIIGAADVIVASLFVNPPDASGDGSFWVGKSRDITKAAILWVFHQWHEDGRKGPRPTLDTVVNWLSRPDEEMVKDIQNVHSIAGLAIQQAFQTGDRPNFILDALFKLLGDFAKMDAEVFSKTRASYSNGVSWLADPSLNRLVVSNSFSVGDLLDQKTSVFLNFLPEDAARAPACIRVIVASFIGYQLRVGELNPVLYMLDEIVQLGNLELVHDQALQYGRSAGIVLCAVFQSKPGAEKAAGKEILDKWCTNSIARVFFRAQSPIDAKFVSELADKTTVLTKSTNTGENNSDALHAPMNARGGESTGISTQTTGRDLIMPGEVMRLPAWQSLVFISGKNPLRCGRADYYKRSEFRSIAAPNPFRPENKGLKPKMPDASLRVTVGALWAQRKAQLERERLAAPAEPVVAANDIDRLIAVMGGEAGVAGEAFDEVEDFSFAQMEEEVRSYALDEDMPEPVVRRSEPIEDNPLAGLDDADLEAVLQLDPGMADTDLYAGLEDGEIGGVSIQPPANDEDLDLDFAALERSVLIHAIGRRRAEALPVMFEEVFEHVGYRPEEEDAAA</sequence>
<comment type="subcellular location">
    <subcellularLocation>
        <location evidence="1">Cell membrane</location>
        <topology evidence="1">Multi-pass membrane protein</topology>
    </subcellularLocation>
</comment>
<dbReference type="InterPro" id="IPR027417">
    <property type="entry name" value="P-loop_NTPase"/>
</dbReference>
<dbReference type="OrthoDB" id="9759295at2"/>
<feature type="compositionally biased region" description="Polar residues" evidence="7">
    <location>
        <begin position="573"/>
        <end position="583"/>
    </location>
</feature>
<dbReference type="SUPFAM" id="SSF52540">
    <property type="entry name" value="P-loop containing nucleoside triphosphate hydrolases"/>
    <property type="match status" value="1"/>
</dbReference>
<keyword evidence="3" id="KW-1003">Cell membrane</keyword>
<gene>
    <name evidence="9" type="ORF">DS843_22710</name>
</gene>
<name>A0A9W7KQP1_9PROT</name>
<proteinExistence type="inferred from homology"/>
<feature type="transmembrane region" description="Helical" evidence="8">
    <location>
        <begin position="110"/>
        <end position="133"/>
    </location>
</feature>
<keyword evidence="5 8" id="KW-1133">Transmembrane helix</keyword>
<feature type="region of interest" description="Disordered" evidence="7">
    <location>
        <begin position="573"/>
        <end position="604"/>
    </location>
</feature>
<evidence type="ECO:0000256" key="8">
    <source>
        <dbReference type="SAM" id="Phobius"/>
    </source>
</evidence>
<evidence type="ECO:0000256" key="2">
    <source>
        <dbReference type="ARBA" id="ARBA00008806"/>
    </source>
</evidence>
<evidence type="ECO:0000313" key="9">
    <source>
        <dbReference type="EMBL" id="KAA0677653.1"/>
    </source>
</evidence>
<evidence type="ECO:0000256" key="5">
    <source>
        <dbReference type="ARBA" id="ARBA00022989"/>
    </source>
</evidence>
<evidence type="ECO:0000256" key="4">
    <source>
        <dbReference type="ARBA" id="ARBA00022692"/>
    </source>
</evidence>
<accession>A0A9W7KQP1</accession>
<dbReference type="RefSeq" id="WP_149471122.1">
    <property type="nucleotide sequence ID" value="NZ_QOKW01000022.1"/>
</dbReference>
<protein>
    <submittedName>
        <fullName evidence="9">Type IV secretory system conjugative DNA transfer family protein</fullName>
    </submittedName>
</protein>
<comment type="similarity">
    <text evidence="2">Belongs to the VirD4/TraG family.</text>
</comment>
<evidence type="ECO:0000256" key="1">
    <source>
        <dbReference type="ARBA" id="ARBA00004651"/>
    </source>
</evidence>
<evidence type="ECO:0000256" key="7">
    <source>
        <dbReference type="SAM" id="MobiDB-lite"/>
    </source>
</evidence>
<dbReference type="PANTHER" id="PTHR37937">
    <property type="entry name" value="CONJUGATIVE TRANSFER: DNA TRANSPORT"/>
    <property type="match status" value="1"/>
</dbReference>
<feature type="transmembrane region" description="Helical" evidence="8">
    <location>
        <begin position="7"/>
        <end position="27"/>
    </location>
</feature>
<feature type="transmembrane region" description="Helical" evidence="8">
    <location>
        <begin position="39"/>
        <end position="62"/>
    </location>
</feature>
<comment type="caution">
    <text evidence="9">The sequence shown here is derived from an EMBL/GenBank/DDBJ whole genome shotgun (WGS) entry which is preliminary data.</text>
</comment>
<evidence type="ECO:0000256" key="3">
    <source>
        <dbReference type="ARBA" id="ARBA00022475"/>
    </source>
</evidence>
<dbReference type="InterPro" id="IPR003688">
    <property type="entry name" value="TraG/VirD4"/>
</dbReference>
<reference evidence="9 10" key="1">
    <citation type="submission" date="2018-07" db="EMBL/GenBank/DDBJ databases">
        <title>Genome sequence of Azospirillum sp. ATCC 49961.</title>
        <authorList>
            <person name="Sant'Anna F.H."/>
            <person name="Baldani J.I."/>
            <person name="Zilli J.E."/>
            <person name="Reis V.M."/>
            <person name="Hartmann A."/>
            <person name="Cruz L."/>
            <person name="de Souza E.M."/>
            <person name="de Oliveira Pedrosa F."/>
            <person name="Passaglia L.M.P."/>
        </authorList>
    </citation>
    <scope>NUCLEOTIDE SEQUENCE [LARGE SCALE GENOMIC DNA]</scope>
    <source>
        <strain evidence="9 10">ATCC 49961</strain>
    </source>
</reference>